<evidence type="ECO:0000259" key="10">
    <source>
        <dbReference type="Pfam" id="PF21088"/>
    </source>
</evidence>
<evidence type="ECO:0000256" key="1">
    <source>
        <dbReference type="ARBA" id="ARBA00004651"/>
    </source>
</evidence>
<evidence type="ECO:0000256" key="2">
    <source>
        <dbReference type="ARBA" id="ARBA00008017"/>
    </source>
</evidence>
<dbReference type="Gene3D" id="3.30.70.100">
    <property type="match status" value="1"/>
</dbReference>
<feature type="transmembrane region" description="Helical" evidence="7">
    <location>
        <begin position="89"/>
        <end position="118"/>
    </location>
</feature>
<comment type="subcellular location">
    <subcellularLocation>
        <location evidence="7">Cell inner membrane</location>
        <topology evidence="7">Multi-pass membrane protein</topology>
    </subcellularLocation>
    <subcellularLocation>
        <location evidence="1">Cell membrane</location>
        <topology evidence="1">Multi-pass membrane protein</topology>
    </subcellularLocation>
</comment>
<dbReference type="InterPro" id="IPR010920">
    <property type="entry name" value="LSM_dom_sf"/>
</dbReference>
<comment type="caution">
    <text evidence="11">The sequence shown here is derived from an EMBL/GenBank/DDBJ whole genome shotgun (WGS) entry which is preliminary data.</text>
</comment>
<dbReference type="Pfam" id="PF05552">
    <property type="entry name" value="MS_channel_1st_1"/>
    <property type="match status" value="1"/>
</dbReference>
<evidence type="ECO:0000313" key="12">
    <source>
        <dbReference type="Proteomes" id="UP000029443"/>
    </source>
</evidence>
<evidence type="ECO:0000256" key="4">
    <source>
        <dbReference type="ARBA" id="ARBA00022692"/>
    </source>
</evidence>
<feature type="domain" description="Mechanosensitive ion channel transmembrane helices 2/3" evidence="10">
    <location>
        <begin position="62"/>
        <end position="103"/>
    </location>
</feature>
<dbReference type="Pfam" id="PF00924">
    <property type="entry name" value="MS_channel_2nd"/>
    <property type="match status" value="1"/>
</dbReference>
<keyword evidence="7" id="KW-0406">Ion transport</keyword>
<comment type="function">
    <text evidence="7">Mechanosensitive channel that participates in the regulation of osmotic pressure changes within the cell, opening in response to stretch forces in the membrane lipid bilayer, without the need for other proteins. Contributes to normal resistance to hypoosmotic shock. Forms an ion channel of 1.0 nanosiemens conductance with a slight preference for anions.</text>
</comment>
<dbReference type="PANTHER" id="PTHR30221">
    <property type="entry name" value="SMALL-CONDUCTANCE MECHANOSENSITIVE CHANNEL"/>
    <property type="match status" value="1"/>
</dbReference>
<evidence type="ECO:0000256" key="5">
    <source>
        <dbReference type="ARBA" id="ARBA00022989"/>
    </source>
</evidence>
<keyword evidence="7" id="KW-0407">Ion channel</keyword>
<reference evidence="11 12" key="1">
    <citation type="submission" date="2012-09" db="EMBL/GenBank/DDBJ databases">
        <title>Genome Sequence of alkane-degrading Bacterium Alcanivorax jadensis T9.</title>
        <authorList>
            <person name="Lai Q."/>
            <person name="Shao Z."/>
        </authorList>
    </citation>
    <scope>NUCLEOTIDE SEQUENCE [LARGE SCALE GENOMIC DNA]</scope>
    <source>
        <strain evidence="11 12">T9</strain>
    </source>
</reference>
<name>A0ABR4WIB0_9GAMM</name>
<dbReference type="InterPro" id="IPR011066">
    <property type="entry name" value="MscS_channel_C_sf"/>
</dbReference>
<feature type="domain" description="Mechanosensitive ion channel MscS C-terminal" evidence="9">
    <location>
        <begin position="177"/>
        <end position="259"/>
    </location>
</feature>
<dbReference type="RefSeq" id="WP_035244445.1">
    <property type="nucleotide sequence ID" value="NZ_ARXU01000001.1"/>
</dbReference>
<keyword evidence="7" id="KW-0997">Cell inner membrane</keyword>
<comment type="subunit">
    <text evidence="7">Homoheptamer.</text>
</comment>
<evidence type="ECO:0000259" key="8">
    <source>
        <dbReference type="Pfam" id="PF00924"/>
    </source>
</evidence>
<sequence length="272" mass="29826">MDQYLSQLETFANENLMPYAWNIIAALVIFIVGKWIVGKLAAWLGRVMDKKLDTEVAKFLGNIIHVLLFVFVIIASLDQLGVETTSLVAILGAAGLAVGLALKDSLGNFAAGVMLIMFKPFRVGHYVEAGGTSGTVKEIRIFATVMNSPDNKVITVPNGSIMSSNITNYSELPTRRVDMVFGVAYDADLSVVKKVLEEVLAADERVLKDPAPTIVVGELADSSVNFLCRPWVKSGDYWPVLWDTTETVKRRFDESGIGIPFPQMDVHLDKSE</sequence>
<evidence type="ECO:0000256" key="3">
    <source>
        <dbReference type="ARBA" id="ARBA00022475"/>
    </source>
</evidence>
<keyword evidence="12" id="KW-1185">Reference proteome</keyword>
<keyword evidence="4 7" id="KW-0812">Transmembrane</keyword>
<evidence type="ECO:0000313" key="11">
    <source>
        <dbReference type="EMBL" id="KGD62944.1"/>
    </source>
</evidence>
<dbReference type="SUPFAM" id="SSF82689">
    <property type="entry name" value="Mechanosensitive channel protein MscS (YggB), C-terminal domain"/>
    <property type="match status" value="1"/>
</dbReference>
<feature type="transmembrane region" description="Helical" evidence="7">
    <location>
        <begin position="56"/>
        <end position="77"/>
    </location>
</feature>
<evidence type="ECO:0000256" key="6">
    <source>
        <dbReference type="ARBA" id="ARBA00023136"/>
    </source>
</evidence>
<comment type="similarity">
    <text evidence="2 7">Belongs to the MscS (TC 1.A.23) family.</text>
</comment>
<dbReference type="EMBL" id="ARXU01000001">
    <property type="protein sequence ID" value="KGD62944.1"/>
    <property type="molecule type" value="Genomic_DNA"/>
</dbReference>
<gene>
    <name evidence="11" type="ORF">T9A_00264</name>
</gene>
<dbReference type="InterPro" id="IPR008910">
    <property type="entry name" value="MSC_TM_helix"/>
</dbReference>
<keyword evidence="6 7" id="KW-0472">Membrane</keyword>
<dbReference type="SUPFAM" id="SSF82861">
    <property type="entry name" value="Mechanosensitive channel protein MscS (YggB), transmembrane region"/>
    <property type="match status" value="1"/>
</dbReference>
<dbReference type="Pfam" id="PF21088">
    <property type="entry name" value="MS_channel_1st"/>
    <property type="match status" value="1"/>
</dbReference>
<organism evidence="11 12">
    <name type="scientific">Alcanivorax jadensis T9</name>
    <dbReference type="NCBI Taxonomy" id="1177181"/>
    <lineage>
        <taxon>Bacteria</taxon>
        <taxon>Pseudomonadati</taxon>
        <taxon>Pseudomonadota</taxon>
        <taxon>Gammaproteobacteria</taxon>
        <taxon>Oceanospirillales</taxon>
        <taxon>Alcanivoracaceae</taxon>
        <taxon>Alcanivorax</taxon>
    </lineage>
</organism>
<protein>
    <recommendedName>
        <fullName evidence="7">Small-conductance mechanosensitive channel</fullName>
    </recommendedName>
</protein>
<evidence type="ECO:0000259" key="9">
    <source>
        <dbReference type="Pfam" id="PF21082"/>
    </source>
</evidence>
<dbReference type="InterPro" id="IPR049142">
    <property type="entry name" value="MS_channel_1st"/>
</dbReference>
<dbReference type="InterPro" id="IPR045275">
    <property type="entry name" value="MscS_archaea/bacteria_type"/>
</dbReference>
<dbReference type="InterPro" id="IPR049278">
    <property type="entry name" value="MS_channel_C"/>
</dbReference>
<dbReference type="Gene3D" id="1.10.287.1260">
    <property type="match status" value="1"/>
</dbReference>
<dbReference type="InterPro" id="IPR011014">
    <property type="entry name" value="MscS_channel_TM-2"/>
</dbReference>
<dbReference type="Gene3D" id="2.30.30.60">
    <property type="match status" value="1"/>
</dbReference>
<dbReference type="InterPro" id="IPR006685">
    <property type="entry name" value="MscS_channel_2nd"/>
</dbReference>
<accession>A0ABR4WIB0</accession>
<dbReference type="PANTHER" id="PTHR30221:SF1">
    <property type="entry name" value="SMALL-CONDUCTANCE MECHANOSENSITIVE CHANNEL"/>
    <property type="match status" value="1"/>
</dbReference>
<keyword evidence="7" id="KW-0813">Transport</keyword>
<dbReference type="InterPro" id="IPR023408">
    <property type="entry name" value="MscS_beta-dom_sf"/>
</dbReference>
<feature type="domain" description="Mechanosensitive ion channel MscS" evidence="8">
    <location>
        <begin position="104"/>
        <end position="170"/>
    </location>
</feature>
<comment type="caution">
    <text evidence="7">Lacks conserved residue(s) required for the propagation of feature annotation.</text>
</comment>
<keyword evidence="3" id="KW-1003">Cell membrane</keyword>
<keyword evidence="5 7" id="KW-1133">Transmembrane helix</keyword>
<dbReference type="Proteomes" id="UP000029443">
    <property type="component" value="Unassembled WGS sequence"/>
</dbReference>
<dbReference type="Pfam" id="PF21082">
    <property type="entry name" value="MS_channel_3rd"/>
    <property type="match status" value="1"/>
</dbReference>
<feature type="transmembrane region" description="Helical" evidence="7">
    <location>
        <begin position="20"/>
        <end position="44"/>
    </location>
</feature>
<proteinExistence type="inferred from homology"/>
<dbReference type="SUPFAM" id="SSF50182">
    <property type="entry name" value="Sm-like ribonucleoproteins"/>
    <property type="match status" value="1"/>
</dbReference>
<evidence type="ECO:0000256" key="7">
    <source>
        <dbReference type="RuleBase" id="RU369025"/>
    </source>
</evidence>